<dbReference type="Gene3D" id="3.40.50.1110">
    <property type="entry name" value="SGNH hydrolase"/>
    <property type="match status" value="1"/>
</dbReference>
<keyword evidence="3" id="KW-0443">Lipid metabolism</keyword>
<dbReference type="CDD" id="cd01837">
    <property type="entry name" value="SGNH_plant_lipase_like"/>
    <property type="match status" value="1"/>
</dbReference>
<evidence type="ECO:0000313" key="6">
    <source>
        <dbReference type="Proteomes" id="UP001443914"/>
    </source>
</evidence>
<evidence type="ECO:0000256" key="1">
    <source>
        <dbReference type="ARBA" id="ARBA00008668"/>
    </source>
</evidence>
<reference evidence="5" key="1">
    <citation type="submission" date="2024-03" db="EMBL/GenBank/DDBJ databases">
        <title>WGS assembly of Saponaria officinalis var. Norfolk2.</title>
        <authorList>
            <person name="Jenkins J."/>
            <person name="Shu S."/>
            <person name="Grimwood J."/>
            <person name="Barry K."/>
            <person name="Goodstein D."/>
            <person name="Schmutz J."/>
            <person name="Leebens-Mack J."/>
            <person name="Osbourn A."/>
        </authorList>
    </citation>
    <scope>NUCLEOTIDE SEQUENCE [LARGE SCALE GENOMIC DNA]</scope>
    <source>
        <strain evidence="5">JIC</strain>
    </source>
</reference>
<keyword evidence="4" id="KW-0812">Transmembrane</keyword>
<gene>
    <name evidence="5" type="ORF">RND81_04G051400</name>
</gene>
<evidence type="ECO:0000256" key="4">
    <source>
        <dbReference type="SAM" id="Phobius"/>
    </source>
</evidence>
<dbReference type="Pfam" id="PF00657">
    <property type="entry name" value="Lipase_GDSL"/>
    <property type="match status" value="1"/>
</dbReference>
<feature type="transmembrane region" description="Helical" evidence="4">
    <location>
        <begin position="15"/>
        <end position="32"/>
    </location>
</feature>
<keyword evidence="2" id="KW-0378">Hydrolase</keyword>
<dbReference type="EMBL" id="JBDFQZ010000004">
    <property type="protein sequence ID" value="KAK9733210.1"/>
    <property type="molecule type" value="Genomic_DNA"/>
</dbReference>
<evidence type="ECO:0000313" key="5">
    <source>
        <dbReference type="EMBL" id="KAK9733210.1"/>
    </source>
</evidence>
<proteinExistence type="inferred from homology"/>
<dbReference type="InterPro" id="IPR001087">
    <property type="entry name" value="GDSL"/>
</dbReference>
<evidence type="ECO:0000256" key="3">
    <source>
        <dbReference type="ARBA" id="ARBA00022963"/>
    </source>
</evidence>
<dbReference type="Proteomes" id="UP001443914">
    <property type="component" value="Unassembled WGS sequence"/>
</dbReference>
<dbReference type="InterPro" id="IPR051058">
    <property type="entry name" value="GDSL_Est/Lipase"/>
</dbReference>
<dbReference type="SUPFAM" id="SSF52266">
    <property type="entry name" value="SGNH hydrolase"/>
    <property type="match status" value="1"/>
</dbReference>
<protein>
    <recommendedName>
        <fullName evidence="7">GDSL esterase/lipase At5g55050-like</fullName>
    </recommendedName>
</protein>
<dbReference type="PANTHER" id="PTHR45648">
    <property type="entry name" value="GDSL LIPASE/ACYLHYDROLASE FAMILY PROTEIN (AFU_ORTHOLOGUE AFUA_4G14700)"/>
    <property type="match status" value="1"/>
</dbReference>
<keyword evidence="6" id="KW-1185">Reference proteome</keyword>
<keyword evidence="4" id="KW-0472">Membrane</keyword>
<dbReference type="GO" id="GO:0016042">
    <property type="term" value="P:lipid catabolic process"/>
    <property type="evidence" value="ECO:0007669"/>
    <property type="project" value="UniProtKB-KW"/>
</dbReference>
<keyword evidence="3" id="KW-0442">Lipid degradation</keyword>
<accession>A0AAW1LHA0</accession>
<dbReference type="InterPro" id="IPR036514">
    <property type="entry name" value="SGNH_hydro_sf"/>
</dbReference>
<sequence>MAQIVKVHTVQVTKIILYLILIMLMLSMKVASRGELVPALFMFGDSLADVGNNNHLPLSLTRADFPHNGLDFPTHKPTGRFSNGKNAADFLADKLGLPSAPPYLYLAHIKNSNFSTGVNFASGGAGILDGTDQLYRQSLTMNKQVQCYATVQETLVQQLGQAKANELLSKSIIAIVIGSNDILGYFGSSSSSQMQQTTPQEFVTSMVQGIEEQLKNIYDLGARKFVLIGIASVGCSPAQRRKNKTEDCNEIANYWAFKYNQGLLSVLQEFKSVLQGFRYSYFNTYDVLLNLIQQPATYGFKEVKEACCGLGILKARVACLPIATYCANRSDHVFWDFYHPTEAAYRIFIDIAFDGPEQYVFPVNIRELASS</sequence>
<comment type="similarity">
    <text evidence="1">Belongs to the 'GDSL' lipolytic enzyme family.</text>
</comment>
<dbReference type="PANTHER" id="PTHR45648:SF106">
    <property type="entry name" value="ANTHER-SPECIFIC PROLINE-RICH PROTEIN APG"/>
    <property type="match status" value="1"/>
</dbReference>
<dbReference type="AlphaFoldDB" id="A0AAW1LHA0"/>
<evidence type="ECO:0008006" key="7">
    <source>
        <dbReference type="Google" id="ProtNLM"/>
    </source>
</evidence>
<keyword evidence="4" id="KW-1133">Transmembrane helix</keyword>
<organism evidence="5 6">
    <name type="scientific">Saponaria officinalis</name>
    <name type="common">Common soapwort</name>
    <name type="synonym">Lychnis saponaria</name>
    <dbReference type="NCBI Taxonomy" id="3572"/>
    <lineage>
        <taxon>Eukaryota</taxon>
        <taxon>Viridiplantae</taxon>
        <taxon>Streptophyta</taxon>
        <taxon>Embryophyta</taxon>
        <taxon>Tracheophyta</taxon>
        <taxon>Spermatophyta</taxon>
        <taxon>Magnoliopsida</taxon>
        <taxon>eudicotyledons</taxon>
        <taxon>Gunneridae</taxon>
        <taxon>Pentapetalae</taxon>
        <taxon>Caryophyllales</taxon>
        <taxon>Caryophyllaceae</taxon>
        <taxon>Caryophylleae</taxon>
        <taxon>Saponaria</taxon>
    </lineage>
</organism>
<evidence type="ECO:0000256" key="2">
    <source>
        <dbReference type="ARBA" id="ARBA00022801"/>
    </source>
</evidence>
<comment type="caution">
    <text evidence="5">The sequence shown here is derived from an EMBL/GenBank/DDBJ whole genome shotgun (WGS) entry which is preliminary data.</text>
</comment>
<dbReference type="InterPro" id="IPR035669">
    <property type="entry name" value="SGNH_plant_lipase-like"/>
</dbReference>
<dbReference type="GO" id="GO:0016788">
    <property type="term" value="F:hydrolase activity, acting on ester bonds"/>
    <property type="evidence" value="ECO:0007669"/>
    <property type="project" value="InterPro"/>
</dbReference>
<name>A0AAW1LHA0_SAPOF</name>